<evidence type="ECO:0000313" key="5">
    <source>
        <dbReference type="Proteomes" id="UP000305541"/>
    </source>
</evidence>
<dbReference type="Proteomes" id="UP000051859">
    <property type="component" value="Unassembled WGS sequence"/>
</dbReference>
<evidence type="ECO:0000313" key="4">
    <source>
        <dbReference type="Proteomes" id="UP000051859"/>
    </source>
</evidence>
<gene>
    <name evidence="3" type="ORF">FEZ51_07945</name>
    <name evidence="2" type="ORF">IV81_GL001081</name>
</gene>
<proteinExistence type="predicted"/>
<dbReference type="RefSeq" id="WP_057801756.1">
    <property type="nucleotide sequence ID" value="NZ_JQBX01000003.1"/>
</dbReference>
<feature type="transmembrane region" description="Helical" evidence="1">
    <location>
        <begin position="120"/>
        <end position="144"/>
    </location>
</feature>
<reference evidence="3 5" key="2">
    <citation type="submission" date="2019-05" db="EMBL/GenBank/DDBJ databases">
        <title>The metagenome of a microbial culture collection derived from dairy environment covers the genomic content of the human microbiome.</title>
        <authorList>
            <person name="Roder T."/>
            <person name="Wuthrich D."/>
            <person name="Sattari Z."/>
            <person name="Von Ah U."/>
            <person name="Bar C."/>
            <person name="Ronchi F."/>
            <person name="Macpherson A.J."/>
            <person name="Ganal-Vonarburg S.C."/>
            <person name="Bruggmann R."/>
            <person name="Vergeres G."/>
        </authorList>
    </citation>
    <scope>NUCLEOTIDE SEQUENCE [LARGE SCALE GENOMIC DNA]</scope>
    <source>
        <strain evidence="3 5">FAM 18815</strain>
    </source>
</reference>
<accession>A0A0R2L8C2</accession>
<reference evidence="2 4" key="1">
    <citation type="journal article" date="2015" name="Genome Announc.">
        <title>Expanding the biotechnology potential of lactobacilli through comparative genomics of 213 strains and associated genera.</title>
        <authorList>
            <person name="Sun Z."/>
            <person name="Harris H.M."/>
            <person name="McCann A."/>
            <person name="Guo C."/>
            <person name="Argimon S."/>
            <person name="Zhang W."/>
            <person name="Yang X."/>
            <person name="Jeffery I.B."/>
            <person name="Cooney J.C."/>
            <person name="Kagawa T.F."/>
            <person name="Liu W."/>
            <person name="Song Y."/>
            <person name="Salvetti E."/>
            <person name="Wrobel A."/>
            <person name="Rasinkangas P."/>
            <person name="Parkhill J."/>
            <person name="Rea M.C."/>
            <person name="O'Sullivan O."/>
            <person name="Ritari J."/>
            <person name="Douillard F.P."/>
            <person name="Paul Ross R."/>
            <person name="Yang R."/>
            <person name="Briner A.E."/>
            <person name="Felis G.E."/>
            <person name="de Vos W.M."/>
            <person name="Barrangou R."/>
            <person name="Klaenhammer T.R."/>
            <person name="Caufield P.W."/>
            <person name="Cui Y."/>
            <person name="Zhang H."/>
            <person name="O'Toole P.W."/>
        </authorList>
    </citation>
    <scope>NUCLEOTIDE SEQUENCE [LARGE SCALE GENOMIC DNA]</scope>
    <source>
        <strain evidence="2 4">DSM 18001</strain>
    </source>
</reference>
<keyword evidence="4" id="KW-1185">Reference proteome</keyword>
<dbReference type="Proteomes" id="UP000305541">
    <property type="component" value="Unassembled WGS sequence"/>
</dbReference>
<dbReference type="Pfam" id="PF12822">
    <property type="entry name" value="ECF_trnsprt"/>
    <property type="match status" value="1"/>
</dbReference>
<dbReference type="GO" id="GO:0022857">
    <property type="term" value="F:transmembrane transporter activity"/>
    <property type="evidence" value="ECO:0007669"/>
    <property type="project" value="InterPro"/>
</dbReference>
<protein>
    <submittedName>
        <fullName evidence="3">ECF transporter S component</fullName>
    </submittedName>
</protein>
<feature type="transmembrane region" description="Helical" evidence="1">
    <location>
        <begin position="164"/>
        <end position="190"/>
    </location>
</feature>
<evidence type="ECO:0000313" key="3">
    <source>
        <dbReference type="EMBL" id="TLQ03721.1"/>
    </source>
</evidence>
<organism evidence="2 4">
    <name type="scientific">Pediococcus stilesii</name>
    <dbReference type="NCBI Taxonomy" id="331679"/>
    <lineage>
        <taxon>Bacteria</taxon>
        <taxon>Bacillati</taxon>
        <taxon>Bacillota</taxon>
        <taxon>Bacilli</taxon>
        <taxon>Lactobacillales</taxon>
        <taxon>Lactobacillaceae</taxon>
        <taxon>Pediococcus</taxon>
    </lineage>
</organism>
<dbReference type="EMBL" id="VBTH01000015">
    <property type="protein sequence ID" value="TLQ03721.1"/>
    <property type="molecule type" value="Genomic_DNA"/>
</dbReference>
<feature type="transmembrane region" description="Helical" evidence="1">
    <location>
        <begin position="12"/>
        <end position="34"/>
    </location>
</feature>
<comment type="caution">
    <text evidence="2">The sequence shown here is derived from an EMBL/GenBank/DDBJ whole genome shotgun (WGS) entry which is preliminary data.</text>
</comment>
<sequence length="205" mass="21742">MTRKTNAGKISILALFAAIIIIQNYVPLIGYIPVGPLEITTIHITVIIAATVLGPVDGAIVGGIWGLVDWLRAITVTSSALGNVVMVNPMVSVVPRILIGLVAGALINWLINLNMKQQPAIIVGSVVGSLVNTVLVLSMIYVFFHNGSNVYSALNIKELMPYLLTVAGAHGIPEAIAAGIIAPLISIPLLKFSKFGQERFKSPKK</sequence>
<dbReference type="InterPro" id="IPR024529">
    <property type="entry name" value="ECF_trnsprt_substrate-spec"/>
</dbReference>
<feature type="transmembrane region" description="Helical" evidence="1">
    <location>
        <begin position="93"/>
        <end position="113"/>
    </location>
</feature>
<keyword evidence="1" id="KW-0812">Transmembrane</keyword>
<dbReference type="STRING" id="331679.IV81_GL001081"/>
<evidence type="ECO:0000313" key="2">
    <source>
        <dbReference type="EMBL" id="KRN94804.1"/>
    </source>
</evidence>
<name>A0A0R2L8C2_9LACO</name>
<dbReference type="Gene3D" id="1.10.1760.20">
    <property type="match status" value="1"/>
</dbReference>
<keyword evidence="1" id="KW-1133">Transmembrane helix</keyword>
<dbReference type="AlphaFoldDB" id="A0A0R2L8C2"/>
<dbReference type="PATRIC" id="fig|331679.3.peg.1091"/>
<feature type="transmembrane region" description="Helical" evidence="1">
    <location>
        <begin position="40"/>
        <end position="63"/>
    </location>
</feature>
<keyword evidence="1" id="KW-0472">Membrane</keyword>
<evidence type="ECO:0000256" key="1">
    <source>
        <dbReference type="SAM" id="Phobius"/>
    </source>
</evidence>
<dbReference type="OrthoDB" id="9813540at2"/>
<dbReference type="EMBL" id="JQBX01000003">
    <property type="protein sequence ID" value="KRN94804.1"/>
    <property type="molecule type" value="Genomic_DNA"/>
</dbReference>